<proteinExistence type="predicted"/>
<evidence type="ECO:0000256" key="1">
    <source>
        <dbReference type="SAM" id="Phobius"/>
    </source>
</evidence>
<feature type="non-terminal residue" evidence="2">
    <location>
        <position position="84"/>
    </location>
</feature>
<organism evidence="2">
    <name type="scientific">Streptomyces sp. SID7499</name>
    <dbReference type="NCBI Taxonomy" id="2706086"/>
    <lineage>
        <taxon>Bacteria</taxon>
        <taxon>Bacillati</taxon>
        <taxon>Actinomycetota</taxon>
        <taxon>Actinomycetes</taxon>
        <taxon>Kitasatosporales</taxon>
        <taxon>Streptomycetaceae</taxon>
        <taxon>Streptomyces</taxon>
    </lineage>
</organism>
<feature type="transmembrane region" description="Helical" evidence="1">
    <location>
        <begin position="18"/>
        <end position="38"/>
    </location>
</feature>
<keyword evidence="1" id="KW-0472">Membrane</keyword>
<name>A0A6G3XPM9_9ACTN</name>
<dbReference type="SUPFAM" id="SSF103473">
    <property type="entry name" value="MFS general substrate transporter"/>
    <property type="match status" value="1"/>
</dbReference>
<sequence>FGGALALVIPLTTGQGNIGFFIVGNAAVAAAVVIGSILTRTHRQVESPPELLSRVMATVRFISWGALPLGALVSGVLADSLGLR</sequence>
<feature type="transmembrane region" description="Helical" evidence="1">
    <location>
        <begin position="59"/>
        <end position="78"/>
    </location>
</feature>
<feature type="non-terminal residue" evidence="2">
    <location>
        <position position="1"/>
    </location>
</feature>
<accession>A0A6G3XPM9</accession>
<dbReference type="AlphaFoldDB" id="A0A6G3XPM9"/>
<comment type="caution">
    <text evidence="2">The sequence shown here is derived from an EMBL/GenBank/DDBJ whole genome shotgun (WGS) entry which is preliminary data.</text>
</comment>
<dbReference type="InterPro" id="IPR036259">
    <property type="entry name" value="MFS_trans_sf"/>
</dbReference>
<gene>
    <name evidence="2" type="ORF">G3M58_75900</name>
</gene>
<evidence type="ECO:0000313" key="2">
    <source>
        <dbReference type="EMBL" id="NEE19643.1"/>
    </source>
</evidence>
<keyword evidence="1" id="KW-1133">Transmembrane helix</keyword>
<dbReference type="EMBL" id="JAAGMN010008161">
    <property type="protein sequence ID" value="NEE19643.1"/>
    <property type="molecule type" value="Genomic_DNA"/>
</dbReference>
<keyword evidence="1" id="KW-0812">Transmembrane</keyword>
<reference evidence="2" key="1">
    <citation type="submission" date="2020-01" db="EMBL/GenBank/DDBJ databases">
        <title>Insect and environment-associated Actinomycetes.</title>
        <authorList>
            <person name="Currrie C."/>
            <person name="Chevrette M."/>
            <person name="Carlson C."/>
            <person name="Stubbendieck R."/>
            <person name="Wendt-Pienkowski E."/>
        </authorList>
    </citation>
    <scope>NUCLEOTIDE SEQUENCE</scope>
    <source>
        <strain evidence="2">SID7499</strain>
    </source>
</reference>
<protein>
    <submittedName>
        <fullName evidence="2">MFS transporter</fullName>
    </submittedName>
</protein>